<evidence type="ECO:0000313" key="3">
    <source>
        <dbReference type="Proteomes" id="UP000261560"/>
    </source>
</evidence>
<reference evidence="2" key="1">
    <citation type="submission" date="2025-08" db="UniProtKB">
        <authorList>
            <consortium name="Ensembl"/>
        </authorList>
    </citation>
    <scope>IDENTIFICATION</scope>
</reference>
<keyword evidence="3" id="KW-1185">Reference proteome</keyword>
<sequence length="151" mass="18137">LWDFVLMTQVLHMLFFSWFCLLHQKPGNYALYTLHLNQFVSLGQEIDAELGSMSDSSDDEFFLTARIVRRRFVIQVPGEEWFHLSMRQDLPREVFTNKCLRKICDIKKDQQHTEVHVEQTNNDRERSKPFDLQQQLHQLSQCCYEQNRIKD</sequence>
<proteinExistence type="predicted"/>
<dbReference type="Proteomes" id="UP000261560">
    <property type="component" value="Unplaced"/>
</dbReference>
<keyword evidence="1" id="KW-0472">Membrane</keyword>
<evidence type="ECO:0000313" key="2">
    <source>
        <dbReference type="Ensembl" id="ENSOMEP00000030035.1"/>
    </source>
</evidence>
<keyword evidence="1" id="KW-0812">Transmembrane</keyword>
<organism evidence="2 3">
    <name type="scientific">Oryzias melastigma</name>
    <name type="common">Marine medaka</name>
    <dbReference type="NCBI Taxonomy" id="30732"/>
    <lineage>
        <taxon>Eukaryota</taxon>
        <taxon>Metazoa</taxon>
        <taxon>Chordata</taxon>
        <taxon>Craniata</taxon>
        <taxon>Vertebrata</taxon>
        <taxon>Euteleostomi</taxon>
        <taxon>Actinopterygii</taxon>
        <taxon>Neopterygii</taxon>
        <taxon>Teleostei</taxon>
        <taxon>Neoteleostei</taxon>
        <taxon>Acanthomorphata</taxon>
        <taxon>Ovalentaria</taxon>
        <taxon>Atherinomorphae</taxon>
        <taxon>Beloniformes</taxon>
        <taxon>Adrianichthyidae</taxon>
        <taxon>Oryziinae</taxon>
        <taxon>Oryzias</taxon>
    </lineage>
</organism>
<evidence type="ECO:0000256" key="1">
    <source>
        <dbReference type="SAM" id="Phobius"/>
    </source>
</evidence>
<dbReference type="AlphaFoldDB" id="A0A3B3DKW9"/>
<name>A0A3B3DKW9_ORYME</name>
<protein>
    <submittedName>
        <fullName evidence="2">Uncharacterized protein</fullName>
    </submittedName>
</protein>
<keyword evidence="1" id="KW-1133">Transmembrane helix</keyword>
<feature type="transmembrane region" description="Helical" evidence="1">
    <location>
        <begin position="6"/>
        <end position="22"/>
    </location>
</feature>
<dbReference type="Ensembl" id="ENSOMET00000032804.1">
    <property type="protein sequence ID" value="ENSOMEP00000030035.1"/>
    <property type="gene ID" value="ENSOMEG00000014053.1"/>
</dbReference>
<reference evidence="2" key="2">
    <citation type="submission" date="2025-09" db="UniProtKB">
        <authorList>
            <consortium name="Ensembl"/>
        </authorList>
    </citation>
    <scope>IDENTIFICATION</scope>
</reference>
<accession>A0A3B3DKW9</accession>
<dbReference type="PaxDb" id="30732-ENSOMEP00000030035"/>